<comment type="similarity">
    <text evidence="1 2">Belongs to the glycosyl hydrolase 31 family.</text>
</comment>
<dbReference type="InterPro" id="IPR000322">
    <property type="entry name" value="Glyco_hydro_31_TIM"/>
</dbReference>
<comment type="caution">
    <text evidence="6">The sequence shown here is derived from an EMBL/GenBank/DDBJ whole genome shotgun (WGS) entry which is preliminary data.</text>
</comment>
<dbReference type="SUPFAM" id="SSF51445">
    <property type="entry name" value="(Trans)glycosidases"/>
    <property type="match status" value="1"/>
</dbReference>
<dbReference type="InterPro" id="IPR017853">
    <property type="entry name" value="GH"/>
</dbReference>
<keyword evidence="2" id="KW-0326">Glycosidase</keyword>
<dbReference type="InterPro" id="IPR051816">
    <property type="entry name" value="Glycosyl_Hydrolase_31"/>
</dbReference>
<dbReference type="OrthoDB" id="176168at2"/>
<dbReference type="CDD" id="cd14752">
    <property type="entry name" value="GH31_N"/>
    <property type="match status" value="1"/>
</dbReference>
<dbReference type="GO" id="GO:0005975">
    <property type="term" value="P:carbohydrate metabolic process"/>
    <property type="evidence" value="ECO:0007669"/>
    <property type="project" value="InterPro"/>
</dbReference>
<sequence length="761" mass="85202">MGSELLNASIDVSESFRKQDNIYFNLSRVAELDAGNGRGRLEWQRHAYKVRTSFNQVMLPFERTTSWEFPPEYEQDKVLPFDISFISENVMRIRFSGSGALPDLRAASPMIEQLDQGKWTVKEDGEHTVYESPFGSLTIEHNPLRMILRDRSGKVLTQTKQLADQAGIVNFEPMPTSIARSSADLKRNMALSLSLAPGEAIIGGGESFSGMNKRGQKLKLWMNDPKGIMNNEMYKPVPFLMSSSGYGVFVHTSAPVTLDIGQSYTGAQTIYVGDDLIDVFFFLGNAHEILGSYTRLTGKSPVPPLWSFGLWMSRITYNSQEEVLDVAHKLRENRIPCDVIHLDTGWFDVEWRCNYEFSPPRFPDPKAMLDQLKEQDFHLSLWQLPYFTPTNSLFAEIVEKGYAIKDGDGKLPTEDAIIDFSNPEAVKWYQELLSKLLDLGVSAFKADFGEGAPLHGAYASGKSGRVEHNLYPLRYTKAVYEAGKRGSGRGENPVIWARSSWAGGQKYPVHWGGDAETSDAGMAATVRGGLSLGNSGFTFWSHDNGGFVTRSPEELYLRWLAMGMFTSHTRSHGQPPKEPWEFSPEFMEVFRKIVGVRYALMPYIYAQSVKAAAEGLPMFRALCIDYTQDPIAWLLDDEYLFGDSLLVAPLFHKGLSSRKVYVPEGIWIDYQTHKAYEGGRYYEIEAGQLPIIVLVKEGAAIPHVPVAQSTQEIDWNALEFVAYVANANKAEGYVCLPGGELEQRSFDVGQGSQSGLRVVRA</sequence>
<reference evidence="6 7" key="1">
    <citation type="submission" date="2017-03" db="EMBL/GenBank/DDBJ databases">
        <title>Isolation of Levoglucosan Utilizing Bacteria.</title>
        <authorList>
            <person name="Arya A.S."/>
        </authorList>
    </citation>
    <scope>NUCLEOTIDE SEQUENCE [LARGE SCALE GENOMIC DNA]</scope>
    <source>
        <strain evidence="6 7">MEC069</strain>
    </source>
</reference>
<evidence type="ECO:0000313" key="6">
    <source>
        <dbReference type="EMBL" id="TFE86934.1"/>
    </source>
</evidence>
<gene>
    <name evidence="6" type="ORF">B5M42_13710</name>
</gene>
<dbReference type="Proteomes" id="UP000298246">
    <property type="component" value="Unassembled WGS sequence"/>
</dbReference>
<dbReference type="CDD" id="cd06593">
    <property type="entry name" value="GH31_xylosidase_YicI"/>
    <property type="match status" value="1"/>
</dbReference>
<dbReference type="Pfam" id="PF01055">
    <property type="entry name" value="Glyco_hydro_31_2nd"/>
    <property type="match status" value="1"/>
</dbReference>
<dbReference type="RefSeq" id="WP_134753743.1">
    <property type="nucleotide sequence ID" value="NZ_MYFO02000015.1"/>
</dbReference>
<dbReference type="SUPFAM" id="SSF51011">
    <property type="entry name" value="Glycosyl hydrolase domain"/>
    <property type="match status" value="1"/>
</dbReference>
<organism evidence="6 7">
    <name type="scientific">Paenibacillus athensensis</name>
    <dbReference type="NCBI Taxonomy" id="1967502"/>
    <lineage>
        <taxon>Bacteria</taxon>
        <taxon>Bacillati</taxon>
        <taxon>Bacillota</taxon>
        <taxon>Bacilli</taxon>
        <taxon>Bacillales</taxon>
        <taxon>Paenibacillaceae</taxon>
        <taxon>Paenibacillus</taxon>
    </lineage>
</organism>
<name>A0A4Y8PZT3_9BACL</name>
<dbReference type="GO" id="GO:0004553">
    <property type="term" value="F:hydrolase activity, hydrolyzing O-glycosyl compounds"/>
    <property type="evidence" value="ECO:0007669"/>
    <property type="project" value="InterPro"/>
</dbReference>
<dbReference type="GO" id="GO:0030246">
    <property type="term" value="F:carbohydrate binding"/>
    <property type="evidence" value="ECO:0007669"/>
    <property type="project" value="InterPro"/>
</dbReference>
<evidence type="ECO:0000256" key="1">
    <source>
        <dbReference type="ARBA" id="ARBA00007806"/>
    </source>
</evidence>
<dbReference type="Gene3D" id="2.60.40.1180">
    <property type="entry name" value="Golgi alpha-mannosidase II"/>
    <property type="match status" value="1"/>
</dbReference>
<dbReference type="SUPFAM" id="SSF74650">
    <property type="entry name" value="Galactose mutarotase-like"/>
    <property type="match status" value="1"/>
</dbReference>
<feature type="domain" description="Glycosyl hydrolase family 31 C-terminal" evidence="5">
    <location>
        <begin position="615"/>
        <end position="701"/>
    </location>
</feature>
<evidence type="ECO:0000259" key="5">
    <source>
        <dbReference type="Pfam" id="PF21365"/>
    </source>
</evidence>
<dbReference type="InterPro" id="IPR025887">
    <property type="entry name" value="Glyco_hydro_31_N_dom"/>
</dbReference>
<evidence type="ECO:0000313" key="7">
    <source>
        <dbReference type="Proteomes" id="UP000298246"/>
    </source>
</evidence>
<evidence type="ECO:0000256" key="2">
    <source>
        <dbReference type="RuleBase" id="RU361185"/>
    </source>
</evidence>
<feature type="domain" description="Glycoside hydrolase family 31 TIM barrel" evidence="3">
    <location>
        <begin position="301"/>
        <end position="606"/>
    </location>
</feature>
<dbReference type="Gene3D" id="2.60.40.1760">
    <property type="entry name" value="glycosyl hydrolase (family 31)"/>
    <property type="match status" value="1"/>
</dbReference>
<dbReference type="PANTHER" id="PTHR43863">
    <property type="entry name" value="HYDROLASE, PUTATIVE (AFU_ORTHOLOGUE AFUA_1G03140)-RELATED"/>
    <property type="match status" value="1"/>
</dbReference>
<dbReference type="Gene3D" id="3.20.20.80">
    <property type="entry name" value="Glycosidases"/>
    <property type="match status" value="1"/>
</dbReference>
<feature type="domain" description="Glycoside hydrolase family 31 N-terminal" evidence="4">
    <location>
        <begin position="80"/>
        <end position="259"/>
    </location>
</feature>
<dbReference type="EMBL" id="MYFO01000016">
    <property type="protein sequence ID" value="TFE86934.1"/>
    <property type="molecule type" value="Genomic_DNA"/>
</dbReference>
<dbReference type="InterPro" id="IPR011013">
    <property type="entry name" value="Gal_mutarotase_sf_dom"/>
</dbReference>
<dbReference type="InterPro" id="IPR048395">
    <property type="entry name" value="Glyco_hydro_31_C"/>
</dbReference>
<dbReference type="Pfam" id="PF13802">
    <property type="entry name" value="Gal_mutarotas_2"/>
    <property type="match status" value="1"/>
</dbReference>
<keyword evidence="7" id="KW-1185">Reference proteome</keyword>
<protein>
    <submittedName>
        <fullName evidence="6">Alpha-xylosidase</fullName>
    </submittedName>
</protein>
<keyword evidence="2" id="KW-0378">Hydrolase</keyword>
<proteinExistence type="inferred from homology"/>
<dbReference type="Pfam" id="PF21365">
    <property type="entry name" value="Glyco_hydro_31_3rd"/>
    <property type="match status" value="1"/>
</dbReference>
<dbReference type="InterPro" id="IPR013780">
    <property type="entry name" value="Glyco_hydro_b"/>
</dbReference>
<accession>A0A4Y8PZT3</accession>
<evidence type="ECO:0000259" key="3">
    <source>
        <dbReference type="Pfam" id="PF01055"/>
    </source>
</evidence>
<evidence type="ECO:0000259" key="4">
    <source>
        <dbReference type="Pfam" id="PF13802"/>
    </source>
</evidence>
<dbReference type="PANTHER" id="PTHR43863:SF2">
    <property type="entry name" value="MALTASE-GLUCOAMYLASE"/>
    <property type="match status" value="1"/>
</dbReference>
<dbReference type="AlphaFoldDB" id="A0A4Y8PZT3"/>